<proteinExistence type="predicted"/>
<dbReference type="STRING" id="1229276.DI53_1615"/>
<dbReference type="EMBL" id="JJMU01000024">
    <property type="protein sequence ID" value="KGE14586.1"/>
    <property type="molecule type" value="Genomic_DNA"/>
</dbReference>
<sequence>MKNIKQKIVNRLPNILTTKTGLLKLNQEQKEALAERLELFFRLEFGNASEEINSEASGDLPTISLN</sequence>
<evidence type="ECO:0000313" key="1">
    <source>
        <dbReference type="EMBL" id="KGE14586.1"/>
    </source>
</evidence>
<protein>
    <submittedName>
        <fullName evidence="1">Uncharacterized protein</fullName>
    </submittedName>
</protein>
<dbReference type="PATRIC" id="fig|1229276.3.peg.1669"/>
<name>A0A0B8T1M3_9SPHI</name>
<organism evidence="1 2">
    <name type="scientific">Sphingobacterium deserti</name>
    <dbReference type="NCBI Taxonomy" id="1229276"/>
    <lineage>
        <taxon>Bacteria</taxon>
        <taxon>Pseudomonadati</taxon>
        <taxon>Bacteroidota</taxon>
        <taxon>Sphingobacteriia</taxon>
        <taxon>Sphingobacteriales</taxon>
        <taxon>Sphingobacteriaceae</taxon>
        <taxon>Sphingobacterium</taxon>
    </lineage>
</organism>
<keyword evidence="2" id="KW-1185">Reference proteome</keyword>
<comment type="caution">
    <text evidence="1">The sequence shown here is derived from an EMBL/GenBank/DDBJ whole genome shotgun (WGS) entry which is preliminary data.</text>
</comment>
<reference evidence="1 2" key="2">
    <citation type="journal article" date="2015" name="PLoS ONE">
        <title>Whole-Genome Optical Mapping and Finished Genome Sequence of Sphingobacterium deserti sp. nov., a New Species Isolated from the Western Desert of China.</title>
        <authorList>
            <person name="Teng C."/>
            <person name="Zhou Z."/>
            <person name="Molnar I."/>
            <person name="Li X."/>
            <person name="Tang R."/>
            <person name="Chen M."/>
            <person name="Wang L."/>
            <person name="Su S."/>
            <person name="Zhang W."/>
            <person name="Lin M."/>
        </authorList>
    </citation>
    <scope>NUCLEOTIDE SEQUENCE [LARGE SCALE GENOMIC DNA]</scope>
    <source>
        <strain evidence="2">ACCC05744</strain>
    </source>
</reference>
<dbReference type="Proteomes" id="UP000031802">
    <property type="component" value="Unassembled WGS sequence"/>
</dbReference>
<dbReference type="RefSeq" id="WP_037497434.1">
    <property type="nucleotide sequence ID" value="NZ_JJMU01000024.1"/>
</dbReference>
<reference evidence="2" key="1">
    <citation type="submission" date="2014-04" db="EMBL/GenBank/DDBJ databases">
        <title>Whole-Genome optical mapping and complete genome sequence of Sphingobacterium deserti sp. nov., a new spaces isolated from desert in the west of China.</title>
        <authorList>
            <person name="Teng C."/>
            <person name="Zhou Z."/>
            <person name="Li X."/>
            <person name="Chen M."/>
            <person name="Lin M."/>
            <person name="Wang L."/>
            <person name="Su S."/>
            <person name="Zhang C."/>
            <person name="Zhang W."/>
        </authorList>
    </citation>
    <scope>NUCLEOTIDE SEQUENCE [LARGE SCALE GENOMIC DNA]</scope>
    <source>
        <strain evidence="2">ACCC05744</strain>
    </source>
</reference>
<gene>
    <name evidence="1" type="ORF">DI53_1615</name>
</gene>
<dbReference type="AlphaFoldDB" id="A0A0B8T1M3"/>
<dbReference type="OrthoDB" id="9876132at2"/>
<accession>A0A0B8T1M3</accession>
<evidence type="ECO:0000313" key="2">
    <source>
        <dbReference type="Proteomes" id="UP000031802"/>
    </source>
</evidence>